<comment type="caution">
    <text evidence="1">The sequence shown here is derived from an EMBL/GenBank/DDBJ whole genome shotgun (WGS) entry which is preliminary data.</text>
</comment>
<gene>
    <name evidence="1" type="ORF">JD77_05268</name>
</gene>
<organism evidence="1 2">
    <name type="scientific">Micromonospora olivasterospora</name>
    <dbReference type="NCBI Taxonomy" id="1880"/>
    <lineage>
        <taxon>Bacteria</taxon>
        <taxon>Bacillati</taxon>
        <taxon>Actinomycetota</taxon>
        <taxon>Actinomycetes</taxon>
        <taxon>Micromonosporales</taxon>
        <taxon>Micromonosporaceae</taxon>
        <taxon>Micromonospora</taxon>
    </lineage>
</organism>
<dbReference type="EMBL" id="VLKE01000001">
    <property type="protein sequence ID" value="TWH70247.1"/>
    <property type="molecule type" value="Genomic_DNA"/>
</dbReference>
<dbReference type="RefSeq" id="WP_145776577.1">
    <property type="nucleotide sequence ID" value="NZ_BAAATQ010000176.1"/>
</dbReference>
<sequence length="345" mass="40755">MRFWQQPAQQLPIRVRPVRGETLISYVFRLADANDLDRPTILLGALGRPTIGLTRYLLGKDYDVALNEHSRRRLETFTGIPIARLKASLPSLHHTHDALPVDIPAIHPYRTWNLRDHCDHCVSRIPGRPRIRVHSPSFPHLCRRHRRWLAPGMAQVTRQVDLTNTPEIIRADRRYGRLRATTRDHEWTREQFTQAIWIVMDWARSSHSASPRLHARWTARADALRTFHGPFNPSPLLVFPETIALTEILCDLEWRRHVAMVNSDIDMTNFYRHITHRLGQPRTFADQLSRPRLVLDRHRLRSVTNPLQQWIIQHRHKHLQTRTKFWDRHRTGYATRTPFPEIRLL</sequence>
<reference evidence="1 2" key="1">
    <citation type="submission" date="2019-07" db="EMBL/GenBank/DDBJ databases">
        <title>R&amp;d 2014.</title>
        <authorList>
            <person name="Klenk H.-P."/>
        </authorList>
    </citation>
    <scope>NUCLEOTIDE SEQUENCE [LARGE SCALE GENOMIC DNA]</scope>
    <source>
        <strain evidence="1 2">DSM 43868</strain>
    </source>
</reference>
<dbReference type="OrthoDB" id="3352000at2"/>
<evidence type="ECO:0000313" key="2">
    <source>
        <dbReference type="Proteomes" id="UP000319825"/>
    </source>
</evidence>
<dbReference type="Proteomes" id="UP000319825">
    <property type="component" value="Unassembled WGS sequence"/>
</dbReference>
<dbReference type="AlphaFoldDB" id="A0A562IGW2"/>
<name>A0A562IGW2_MICOL</name>
<protein>
    <submittedName>
        <fullName evidence="1">TniQ protein</fullName>
    </submittedName>
</protein>
<evidence type="ECO:0000313" key="1">
    <source>
        <dbReference type="EMBL" id="TWH70247.1"/>
    </source>
</evidence>
<accession>A0A562IGW2</accession>
<proteinExistence type="predicted"/>
<keyword evidence="2" id="KW-1185">Reference proteome</keyword>